<protein>
    <submittedName>
        <fullName evidence="1">Uncharacterized protein</fullName>
    </submittedName>
</protein>
<dbReference type="NCBIfam" id="NF046098">
    <property type="entry name" value="RSP_7527_fam"/>
    <property type="match status" value="1"/>
</dbReference>
<name>A0A7Y0DYA3_9PROT</name>
<evidence type="ECO:0000313" key="2">
    <source>
        <dbReference type="Proteomes" id="UP000539372"/>
    </source>
</evidence>
<dbReference type="RefSeq" id="WP_169624057.1">
    <property type="nucleotide sequence ID" value="NZ_JABBNT010000001.1"/>
</dbReference>
<evidence type="ECO:0000313" key="1">
    <source>
        <dbReference type="EMBL" id="NMM43813.1"/>
    </source>
</evidence>
<proteinExistence type="predicted"/>
<accession>A0A7Y0DYA3</accession>
<comment type="caution">
    <text evidence="1">The sequence shown here is derived from an EMBL/GenBank/DDBJ whole genome shotgun (WGS) entry which is preliminary data.</text>
</comment>
<dbReference type="EMBL" id="JABBNT010000001">
    <property type="protein sequence ID" value="NMM43813.1"/>
    <property type="molecule type" value="Genomic_DNA"/>
</dbReference>
<organism evidence="1 2">
    <name type="scientific">Pacificispira spongiicola</name>
    <dbReference type="NCBI Taxonomy" id="2729598"/>
    <lineage>
        <taxon>Bacteria</taxon>
        <taxon>Pseudomonadati</taxon>
        <taxon>Pseudomonadota</taxon>
        <taxon>Alphaproteobacteria</taxon>
        <taxon>Rhodospirillales</taxon>
        <taxon>Rhodospirillaceae</taxon>
        <taxon>Pacificispira</taxon>
    </lineage>
</organism>
<sequence>MAHDNLYDHYRPLSATELNAVIEQAHVMRAQAIRGLFGTMFRGLRGVLHTQGAGPATAAR</sequence>
<dbReference type="Proteomes" id="UP000539372">
    <property type="component" value="Unassembled WGS sequence"/>
</dbReference>
<gene>
    <name evidence="1" type="ORF">HH303_04950</name>
</gene>
<keyword evidence="2" id="KW-1185">Reference proteome</keyword>
<dbReference type="AlphaFoldDB" id="A0A7Y0DYA3"/>
<dbReference type="InterPro" id="IPR058227">
    <property type="entry name" value="RSP_7527-like"/>
</dbReference>
<reference evidence="1 2" key="1">
    <citation type="submission" date="2020-04" db="EMBL/GenBank/DDBJ databases">
        <title>Rhodospirillaceae bacterium KN72 isolated from deep sea.</title>
        <authorList>
            <person name="Zhang D.-C."/>
        </authorList>
    </citation>
    <scope>NUCLEOTIDE SEQUENCE [LARGE SCALE GENOMIC DNA]</scope>
    <source>
        <strain evidence="1 2">KN72</strain>
    </source>
</reference>